<proteinExistence type="predicted"/>
<reference evidence="2" key="2">
    <citation type="journal article" date="2021" name="Microbiol. Resour. Announc.">
        <title>Complete Genome Sequence of Polycladomyces abyssicola JIR-001T, Isolated from Hemipelagic Sediment in Deep Seawater.</title>
        <authorList>
            <person name="Tsubouchi T."/>
            <person name="Kaneko Y."/>
        </authorList>
    </citation>
    <scope>NUCLEOTIDE SEQUENCE</scope>
    <source>
        <strain evidence="2">JIR-001</strain>
    </source>
</reference>
<sequence length="397" mass="43901">MSQHEWMQAVQNEQMWLHEVSAGRMTQDDWFIHLAKNGTPLRTLMLATEQGGSEKPVLAPGPSPQNKRLVLVMDPEALQAIRLQTPGSPRLMAESAWTLVPKTLRAGHDGFVVNPGHPTRMTLDRTTAARLWREYAVAQLGRKGGGWVPVRDEQMLLVEYAKDTYTVAVYATEEDCEQISRQCGGTTTFIPWSRIARRCQEVGAEAPFLQFGYPEQVMLEARHMEALIRQSDDTPPLQQTPSPNTSPSATPTASQSADAQAEESAASAQAGLQALEQAIRQGQGIANGWEVCRALAELQSVWVIVDSRGELVPLTQDSGHLMIDLFTSESHAMALLEDWKQKHPDTPTLTPRLVPARPLFEAWAPKMPVIWINRGTPQAWTSVTGETLPYVLQLSGS</sequence>
<dbReference type="RefSeq" id="WP_212772992.1">
    <property type="nucleotide sequence ID" value="NZ_AP024601.1"/>
</dbReference>
<organism evidence="2 3">
    <name type="scientific">Polycladomyces abyssicola</name>
    <dbReference type="NCBI Taxonomy" id="1125966"/>
    <lineage>
        <taxon>Bacteria</taxon>
        <taxon>Bacillati</taxon>
        <taxon>Bacillota</taxon>
        <taxon>Bacilli</taxon>
        <taxon>Bacillales</taxon>
        <taxon>Thermoactinomycetaceae</taxon>
        <taxon>Polycladomyces</taxon>
    </lineage>
</organism>
<dbReference type="AlphaFoldDB" id="A0A8D5ZLM4"/>
<evidence type="ECO:0000256" key="1">
    <source>
        <dbReference type="SAM" id="MobiDB-lite"/>
    </source>
</evidence>
<dbReference type="Proteomes" id="UP000677436">
    <property type="component" value="Chromosome"/>
</dbReference>
<dbReference type="KEGG" id="pabs:JIR001_24620"/>
<evidence type="ECO:0008006" key="4">
    <source>
        <dbReference type="Google" id="ProtNLM"/>
    </source>
</evidence>
<accession>A0A8D5ZLM4</accession>
<gene>
    <name evidence="2" type="ORF">JIR001_24620</name>
</gene>
<name>A0A8D5ZLM4_9BACL</name>
<evidence type="ECO:0000313" key="3">
    <source>
        <dbReference type="Proteomes" id="UP000677436"/>
    </source>
</evidence>
<dbReference type="EMBL" id="AP024601">
    <property type="protein sequence ID" value="BCU82679.1"/>
    <property type="molecule type" value="Genomic_DNA"/>
</dbReference>
<protein>
    <recommendedName>
        <fullName evidence="4">SseB protein N-terminal domain-containing protein</fullName>
    </recommendedName>
</protein>
<evidence type="ECO:0000313" key="2">
    <source>
        <dbReference type="EMBL" id="BCU82679.1"/>
    </source>
</evidence>
<keyword evidence="3" id="KW-1185">Reference proteome</keyword>
<reference evidence="2" key="1">
    <citation type="journal article" date="2013" name="Int. J. Syst. Evol. Microbiol.">
        <title>Polycladomyces abyssicola gen. nov., sp. nov., a thermophilic filamentous bacterium isolated from hemipelagic sediment.</title>
        <authorList>
            <person name="Tsubouchi T."/>
            <person name="Shimane Y."/>
            <person name="Mori K."/>
            <person name="Usui K."/>
            <person name="Hiraki T."/>
            <person name="Tame A."/>
            <person name="Uematsu K."/>
            <person name="Maruyama T."/>
            <person name="Hatada Y."/>
        </authorList>
    </citation>
    <scope>NUCLEOTIDE SEQUENCE</scope>
    <source>
        <strain evidence="2">JIR-001</strain>
    </source>
</reference>
<feature type="compositionally biased region" description="Low complexity" evidence="1">
    <location>
        <begin position="234"/>
        <end position="268"/>
    </location>
</feature>
<feature type="region of interest" description="Disordered" evidence="1">
    <location>
        <begin position="232"/>
        <end position="268"/>
    </location>
</feature>